<dbReference type="GO" id="GO:1901135">
    <property type="term" value="P:carbohydrate derivative metabolic process"/>
    <property type="evidence" value="ECO:0007669"/>
    <property type="project" value="InterPro"/>
</dbReference>
<dbReference type="SUPFAM" id="SSF53697">
    <property type="entry name" value="SIS domain"/>
    <property type="match status" value="1"/>
</dbReference>
<dbReference type="PANTHER" id="PTHR30514">
    <property type="entry name" value="GLUCOKINASE"/>
    <property type="match status" value="1"/>
</dbReference>
<dbReference type="PROSITE" id="PS51071">
    <property type="entry name" value="HTH_RPIR"/>
    <property type="match status" value="1"/>
</dbReference>
<evidence type="ECO:0000259" key="1">
    <source>
        <dbReference type="PROSITE" id="PS51071"/>
    </source>
</evidence>
<dbReference type="Gene3D" id="3.40.50.10490">
    <property type="entry name" value="Glucose-6-phosphate isomerase like protein, domain 1"/>
    <property type="match status" value="1"/>
</dbReference>
<dbReference type="Proteomes" id="UP000480929">
    <property type="component" value="Unassembled WGS sequence"/>
</dbReference>
<dbReference type="InterPro" id="IPR036388">
    <property type="entry name" value="WH-like_DNA-bd_sf"/>
</dbReference>
<dbReference type="InterPro" id="IPR009057">
    <property type="entry name" value="Homeodomain-like_sf"/>
</dbReference>
<dbReference type="GO" id="GO:0003700">
    <property type="term" value="F:DNA-binding transcription factor activity"/>
    <property type="evidence" value="ECO:0007669"/>
    <property type="project" value="InterPro"/>
</dbReference>
<organism evidence="2 4">
    <name type="scientific">Holdemania massiliensis</name>
    <dbReference type="NCBI Taxonomy" id="1468449"/>
    <lineage>
        <taxon>Bacteria</taxon>
        <taxon>Bacillati</taxon>
        <taxon>Bacillota</taxon>
        <taxon>Erysipelotrichia</taxon>
        <taxon>Erysipelotrichales</taxon>
        <taxon>Erysipelotrichaceae</taxon>
        <taxon>Holdemania</taxon>
    </lineage>
</organism>
<dbReference type="GeneID" id="42457484"/>
<evidence type="ECO:0000313" key="4">
    <source>
        <dbReference type="Proteomes" id="UP000433575"/>
    </source>
</evidence>
<gene>
    <name evidence="3" type="ORF">GKD88_04870</name>
    <name evidence="2" type="ORF">GKE08_06140</name>
</gene>
<dbReference type="PANTHER" id="PTHR30514:SF1">
    <property type="entry name" value="HTH-TYPE TRANSCRIPTIONAL REGULATOR HEXR-RELATED"/>
    <property type="match status" value="1"/>
</dbReference>
<dbReference type="InterPro" id="IPR000281">
    <property type="entry name" value="HTH_RpiR"/>
</dbReference>
<comment type="caution">
    <text evidence="2">The sequence shown here is derived from an EMBL/GenBank/DDBJ whole genome shotgun (WGS) entry which is preliminary data.</text>
</comment>
<dbReference type="InterPro" id="IPR047640">
    <property type="entry name" value="RpiR-like"/>
</dbReference>
<evidence type="ECO:0000313" key="3">
    <source>
        <dbReference type="EMBL" id="MSC32448.1"/>
    </source>
</evidence>
<dbReference type="EMBL" id="WKPJ01000006">
    <property type="protein sequence ID" value="MSA88901.1"/>
    <property type="molecule type" value="Genomic_DNA"/>
</dbReference>
<sequence length="264" mass="30285">MNIIERINAAKPTFTKSDELIYNCIKDDYWVIIRDASTIVDLAEKCHVSKSAILRFAKKLGYSGYSEFKYDFSIVGHSSVPEEVHESKFDYILDAYTLAIGNIRQYLNESDFILLAKKVIEAKKIRLCGYNRSGFTAMQFKYRLINIDIESEAVTDTLMMNVLASSSADNEIFFFFTVRGNQSTPLNAYIKTCHDTKKTVVVLTMNPNTQYKKYASHFILLPNVKVKGVFLDEQAVFHIFIEILVSYISEQILIEENKESNSPR</sequence>
<name>A0A6N7S4T2_9FIRM</name>
<dbReference type="RefSeq" id="WP_020225681.1">
    <property type="nucleotide sequence ID" value="NZ_CABKSC010000003.1"/>
</dbReference>
<proteinExistence type="predicted"/>
<dbReference type="OrthoDB" id="9762536at2"/>
<dbReference type="InterPro" id="IPR046348">
    <property type="entry name" value="SIS_dom_sf"/>
</dbReference>
<dbReference type="Proteomes" id="UP000433575">
    <property type="component" value="Unassembled WGS sequence"/>
</dbReference>
<accession>A0A6N7S4T2</accession>
<dbReference type="AlphaFoldDB" id="A0A6N7S4T2"/>
<evidence type="ECO:0000313" key="2">
    <source>
        <dbReference type="EMBL" id="MSA88901.1"/>
    </source>
</evidence>
<keyword evidence="5" id="KW-1185">Reference proteome</keyword>
<evidence type="ECO:0000313" key="5">
    <source>
        <dbReference type="Proteomes" id="UP000480929"/>
    </source>
</evidence>
<dbReference type="Pfam" id="PF01418">
    <property type="entry name" value="HTH_6"/>
    <property type="match status" value="1"/>
</dbReference>
<dbReference type="GO" id="GO:0003677">
    <property type="term" value="F:DNA binding"/>
    <property type="evidence" value="ECO:0007669"/>
    <property type="project" value="InterPro"/>
</dbReference>
<feature type="domain" description="HTH rpiR-type" evidence="1">
    <location>
        <begin position="1"/>
        <end position="79"/>
    </location>
</feature>
<dbReference type="EMBL" id="WKPI01000005">
    <property type="protein sequence ID" value="MSC32448.1"/>
    <property type="molecule type" value="Genomic_DNA"/>
</dbReference>
<dbReference type="SUPFAM" id="SSF46689">
    <property type="entry name" value="Homeodomain-like"/>
    <property type="match status" value="1"/>
</dbReference>
<reference evidence="4 5" key="1">
    <citation type="journal article" date="2019" name="Nat. Med.">
        <title>A library of human gut bacterial isolates paired with longitudinal multiomics data enables mechanistic microbiome research.</title>
        <authorList>
            <person name="Poyet M."/>
            <person name="Groussin M."/>
            <person name="Gibbons S.M."/>
            <person name="Avila-Pacheco J."/>
            <person name="Jiang X."/>
            <person name="Kearney S.M."/>
            <person name="Perrotta A.R."/>
            <person name="Berdy B."/>
            <person name="Zhao S."/>
            <person name="Lieberman T.D."/>
            <person name="Swanson P.K."/>
            <person name="Smith M."/>
            <person name="Roesemann S."/>
            <person name="Alexander J.E."/>
            <person name="Rich S.A."/>
            <person name="Livny J."/>
            <person name="Vlamakis H."/>
            <person name="Clish C."/>
            <person name="Bullock K."/>
            <person name="Deik A."/>
            <person name="Scott J."/>
            <person name="Pierce K.A."/>
            <person name="Xavier R.J."/>
            <person name="Alm E.J."/>
        </authorList>
    </citation>
    <scope>NUCLEOTIDE SEQUENCE [LARGE SCALE GENOMIC DNA]</scope>
    <source>
        <strain evidence="2 4">BIOML-A4</strain>
        <strain evidence="3 5">BIOML-A5</strain>
    </source>
</reference>
<dbReference type="Gene3D" id="1.10.10.10">
    <property type="entry name" value="Winged helix-like DNA-binding domain superfamily/Winged helix DNA-binding domain"/>
    <property type="match status" value="1"/>
</dbReference>
<protein>
    <recommendedName>
        <fullName evidence="1">HTH rpiR-type domain-containing protein</fullName>
    </recommendedName>
</protein>
<dbReference type="GO" id="GO:0097367">
    <property type="term" value="F:carbohydrate derivative binding"/>
    <property type="evidence" value="ECO:0007669"/>
    <property type="project" value="InterPro"/>
</dbReference>